<dbReference type="InterPro" id="IPR018044">
    <property type="entry name" value="Peptidase_S11"/>
</dbReference>
<evidence type="ECO:0000256" key="3">
    <source>
        <dbReference type="ARBA" id="ARBA00022801"/>
    </source>
</evidence>
<feature type="compositionally biased region" description="Polar residues" evidence="10">
    <location>
        <begin position="37"/>
        <end position="55"/>
    </location>
</feature>
<feature type="transmembrane region" description="Helical" evidence="11">
    <location>
        <begin position="71"/>
        <end position="93"/>
    </location>
</feature>
<dbReference type="Pfam" id="PF00768">
    <property type="entry name" value="Peptidase_S11"/>
    <property type="match status" value="1"/>
</dbReference>
<dbReference type="Proteomes" id="UP000003136">
    <property type="component" value="Unassembled WGS sequence"/>
</dbReference>
<keyword evidence="3" id="KW-0378">Hydrolase</keyword>
<dbReference type="Gene3D" id="3.40.710.10">
    <property type="entry name" value="DD-peptidase/beta-lactamase superfamily"/>
    <property type="match status" value="1"/>
</dbReference>
<feature type="active site" description="Acyl-ester intermediate" evidence="7">
    <location>
        <position position="180"/>
    </location>
</feature>
<dbReference type="PRINTS" id="PR00725">
    <property type="entry name" value="DADACBPTASE1"/>
</dbReference>
<sequence length="401" mass="44132">MGNKRFTRGRRRRNAGVLARLNIRLKNSSNPDKRRNYNGNNTNSGDYRTANQGSQAYRREMKRRARRREILINRIKYGTAALIILAVLITGIVRMAGCAISHIKGGSNQADEVVQTLAYVEPSSQEPVKQVITIPQPVKSADYKDITSEKVKSAYISLVDIDSHEIIAGRQYDAKIYPASMTKVMTLIIAVENIRDMNDTFTMTTELIDPLVRENASRAGFDPGEKVTANDLLYGLILPSGADAAQALARMIAGSEEEYAGLMNAKCAEIGLKNTHFANTSGLYDADQYTTPVEMGMIMEYAMQNELCAKVLSTYQYTTAPSPQHPGGIALTSTMFSRMYGTEAEGVTITAGKTGYITESGNCLVSYAVKGDKHYVCVTSGGTNKWDSIFDDIELYGNYLP</sequence>
<keyword evidence="6" id="KW-0961">Cell wall biogenesis/degradation</keyword>
<reference evidence="13 14" key="2">
    <citation type="submission" date="2008-11" db="EMBL/GenBank/DDBJ databases">
        <authorList>
            <person name="Fulton L."/>
            <person name="Clifton S."/>
            <person name="Fulton B."/>
            <person name="Xu J."/>
            <person name="Minx P."/>
            <person name="Pepin K.H."/>
            <person name="Johnson M."/>
            <person name="Bhonagiri V."/>
            <person name="Nash W.E."/>
            <person name="Mardis E.R."/>
            <person name="Wilson R.K."/>
        </authorList>
    </citation>
    <scope>NUCLEOTIDE SEQUENCE [LARGE SCALE GENOMIC DNA]</scope>
    <source>
        <strain evidence="13 14">ATCC 43243</strain>
    </source>
</reference>
<protein>
    <recommendedName>
        <fullName evidence="12">Peptidase S11 D-alanyl-D-alanine carboxypeptidase A N-terminal domain-containing protein</fullName>
    </recommendedName>
</protein>
<dbReference type="GO" id="GO:0008360">
    <property type="term" value="P:regulation of cell shape"/>
    <property type="evidence" value="ECO:0007669"/>
    <property type="project" value="UniProtKB-KW"/>
</dbReference>
<evidence type="ECO:0000256" key="8">
    <source>
        <dbReference type="PIRSR" id="PIRSR618044-2"/>
    </source>
</evidence>
<reference evidence="13 14" key="1">
    <citation type="submission" date="2008-11" db="EMBL/GenBank/DDBJ databases">
        <title>Draft genome sequence of Bacteroides pectinophilus (ATCC 43243).</title>
        <authorList>
            <person name="Sudarsanam P."/>
            <person name="Ley R."/>
            <person name="Guruge J."/>
            <person name="Turnbaugh P.J."/>
            <person name="Mahowald M."/>
            <person name="Liep D."/>
            <person name="Gordon J."/>
        </authorList>
    </citation>
    <scope>NUCLEOTIDE SEQUENCE [LARGE SCALE GENOMIC DNA]</scope>
    <source>
        <strain evidence="13 14">ATCC 43243</strain>
    </source>
</reference>
<gene>
    <name evidence="13" type="ORF">BACPEC_01874</name>
</gene>
<evidence type="ECO:0000256" key="6">
    <source>
        <dbReference type="ARBA" id="ARBA00023316"/>
    </source>
</evidence>
<keyword evidence="5" id="KW-0573">Peptidoglycan synthesis</keyword>
<feature type="active site" description="Proton acceptor" evidence="7">
    <location>
        <position position="183"/>
    </location>
</feature>
<dbReference type="InterPro" id="IPR012338">
    <property type="entry name" value="Beta-lactam/transpept-like"/>
</dbReference>
<evidence type="ECO:0000256" key="5">
    <source>
        <dbReference type="ARBA" id="ARBA00022984"/>
    </source>
</evidence>
<feature type="region of interest" description="Disordered" evidence="10">
    <location>
        <begin position="28"/>
        <end position="58"/>
    </location>
</feature>
<dbReference type="SUPFAM" id="SSF56601">
    <property type="entry name" value="beta-lactamase/transpeptidase-like"/>
    <property type="match status" value="1"/>
</dbReference>
<accession>B7AS19</accession>
<dbReference type="GO" id="GO:0009252">
    <property type="term" value="P:peptidoglycan biosynthetic process"/>
    <property type="evidence" value="ECO:0007669"/>
    <property type="project" value="UniProtKB-KW"/>
</dbReference>
<evidence type="ECO:0000256" key="11">
    <source>
        <dbReference type="SAM" id="Phobius"/>
    </source>
</evidence>
<keyword evidence="11" id="KW-0812">Transmembrane</keyword>
<evidence type="ECO:0000313" key="13">
    <source>
        <dbReference type="EMBL" id="EEC57365.1"/>
    </source>
</evidence>
<proteinExistence type="inferred from homology"/>
<dbReference type="GO" id="GO:0009002">
    <property type="term" value="F:serine-type D-Ala-D-Ala carboxypeptidase activity"/>
    <property type="evidence" value="ECO:0007669"/>
    <property type="project" value="InterPro"/>
</dbReference>
<dbReference type="GO" id="GO:0006508">
    <property type="term" value="P:proteolysis"/>
    <property type="evidence" value="ECO:0007669"/>
    <property type="project" value="InterPro"/>
</dbReference>
<name>B7AS19_9FIRM</name>
<evidence type="ECO:0000256" key="7">
    <source>
        <dbReference type="PIRSR" id="PIRSR618044-1"/>
    </source>
</evidence>
<evidence type="ECO:0000256" key="9">
    <source>
        <dbReference type="RuleBase" id="RU004016"/>
    </source>
</evidence>
<keyword evidence="2" id="KW-0732">Signal</keyword>
<dbReference type="EMBL" id="ABVQ01000036">
    <property type="protein sequence ID" value="EEC57365.1"/>
    <property type="molecule type" value="Genomic_DNA"/>
</dbReference>
<evidence type="ECO:0000256" key="10">
    <source>
        <dbReference type="SAM" id="MobiDB-lite"/>
    </source>
</evidence>
<comment type="similarity">
    <text evidence="1 9">Belongs to the peptidase S11 family.</text>
</comment>
<dbReference type="PANTHER" id="PTHR21581:SF26">
    <property type="entry name" value="D-ALANYL-D-ALANINE ENDOPEPTIDASE"/>
    <property type="match status" value="1"/>
</dbReference>
<keyword evidence="4" id="KW-0133">Cell shape</keyword>
<dbReference type="STRING" id="483218.BACPEC_01874"/>
<evidence type="ECO:0000313" key="14">
    <source>
        <dbReference type="Proteomes" id="UP000003136"/>
    </source>
</evidence>
<dbReference type="HOGENOM" id="CLU_027070_2_1_9"/>
<evidence type="ECO:0000256" key="4">
    <source>
        <dbReference type="ARBA" id="ARBA00022960"/>
    </source>
</evidence>
<evidence type="ECO:0000256" key="1">
    <source>
        <dbReference type="ARBA" id="ARBA00007164"/>
    </source>
</evidence>
<feature type="active site" evidence="7">
    <location>
        <position position="240"/>
    </location>
</feature>
<dbReference type="AlphaFoldDB" id="B7AS19"/>
<organism evidence="13 14">
    <name type="scientific">[Bacteroides] pectinophilus ATCC 43243</name>
    <dbReference type="NCBI Taxonomy" id="483218"/>
    <lineage>
        <taxon>Bacteria</taxon>
        <taxon>Bacillati</taxon>
        <taxon>Bacillota</taxon>
        <taxon>Clostridia</taxon>
        <taxon>Eubacteriales</taxon>
    </lineage>
</organism>
<dbReference type="InterPro" id="IPR001967">
    <property type="entry name" value="Peptidase_S11_N"/>
</dbReference>
<keyword evidence="14" id="KW-1185">Reference proteome</keyword>
<dbReference type="PANTHER" id="PTHR21581">
    <property type="entry name" value="D-ALANYL-D-ALANINE CARBOXYPEPTIDASE"/>
    <property type="match status" value="1"/>
</dbReference>
<evidence type="ECO:0000256" key="2">
    <source>
        <dbReference type="ARBA" id="ARBA00022729"/>
    </source>
</evidence>
<keyword evidence="11" id="KW-0472">Membrane</keyword>
<evidence type="ECO:0000259" key="12">
    <source>
        <dbReference type="Pfam" id="PF00768"/>
    </source>
</evidence>
<dbReference type="eggNOG" id="COG1686">
    <property type="taxonomic scope" value="Bacteria"/>
</dbReference>
<feature type="binding site" evidence="8">
    <location>
        <position position="353"/>
    </location>
    <ligand>
        <name>substrate</name>
    </ligand>
</feature>
<feature type="domain" description="Peptidase S11 D-alanyl-D-alanine carboxypeptidase A N-terminal" evidence="12">
    <location>
        <begin position="149"/>
        <end position="380"/>
    </location>
</feature>
<keyword evidence="11" id="KW-1133">Transmembrane helix</keyword>
<dbReference type="GO" id="GO:0071555">
    <property type="term" value="P:cell wall organization"/>
    <property type="evidence" value="ECO:0007669"/>
    <property type="project" value="UniProtKB-KW"/>
</dbReference>